<reference evidence="2" key="3">
    <citation type="submission" date="2023-05" db="EMBL/GenBank/DDBJ databases">
        <authorList>
            <person name="Smith C.H."/>
        </authorList>
    </citation>
    <scope>NUCLEOTIDE SEQUENCE</scope>
    <source>
        <strain evidence="2">CHS0354</strain>
        <tissue evidence="2">Mantle</tissue>
    </source>
</reference>
<dbReference type="Proteomes" id="UP001195483">
    <property type="component" value="Unassembled WGS sequence"/>
</dbReference>
<accession>A0AAE0SZI1</accession>
<evidence type="ECO:0000313" key="2">
    <source>
        <dbReference type="EMBL" id="KAK3601040.1"/>
    </source>
</evidence>
<proteinExistence type="predicted"/>
<keyword evidence="3" id="KW-1185">Reference proteome</keyword>
<name>A0AAE0SZI1_9BIVA</name>
<dbReference type="EMBL" id="JAEAOA010001756">
    <property type="protein sequence ID" value="KAK3601040.1"/>
    <property type="molecule type" value="Genomic_DNA"/>
</dbReference>
<feature type="non-terminal residue" evidence="2">
    <location>
        <position position="65"/>
    </location>
</feature>
<dbReference type="AlphaFoldDB" id="A0AAE0SZI1"/>
<feature type="region of interest" description="Disordered" evidence="1">
    <location>
        <begin position="19"/>
        <end position="43"/>
    </location>
</feature>
<sequence>MASETNIKLYQFEPLKDGSSIVNIDDDDESSMQSQSSSDDYDNTLYECDADSCIVQQKQQGNRLR</sequence>
<evidence type="ECO:0000256" key="1">
    <source>
        <dbReference type="SAM" id="MobiDB-lite"/>
    </source>
</evidence>
<comment type="caution">
    <text evidence="2">The sequence shown here is derived from an EMBL/GenBank/DDBJ whole genome shotgun (WGS) entry which is preliminary data.</text>
</comment>
<protein>
    <submittedName>
        <fullName evidence="2">Uncharacterized protein</fullName>
    </submittedName>
</protein>
<evidence type="ECO:0000313" key="3">
    <source>
        <dbReference type="Proteomes" id="UP001195483"/>
    </source>
</evidence>
<gene>
    <name evidence="2" type="ORF">CHS0354_029264</name>
</gene>
<reference evidence="2" key="1">
    <citation type="journal article" date="2021" name="Genome Biol. Evol.">
        <title>A High-Quality Reference Genome for a Parasitic Bivalve with Doubly Uniparental Inheritance (Bivalvia: Unionida).</title>
        <authorList>
            <person name="Smith C.H."/>
        </authorList>
    </citation>
    <scope>NUCLEOTIDE SEQUENCE</scope>
    <source>
        <strain evidence="2">CHS0354</strain>
    </source>
</reference>
<organism evidence="2 3">
    <name type="scientific">Potamilus streckersoni</name>
    <dbReference type="NCBI Taxonomy" id="2493646"/>
    <lineage>
        <taxon>Eukaryota</taxon>
        <taxon>Metazoa</taxon>
        <taxon>Spiralia</taxon>
        <taxon>Lophotrochozoa</taxon>
        <taxon>Mollusca</taxon>
        <taxon>Bivalvia</taxon>
        <taxon>Autobranchia</taxon>
        <taxon>Heteroconchia</taxon>
        <taxon>Palaeoheterodonta</taxon>
        <taxon>Unionida</taxon>
        <taxon>Unionoidea</taxon>
        <taxon>Unionidae</taxon>
        <taxon>Ambleminae</taxon>
        <taxon>Lampsilini</taxon>
        <taxon>Potamilus</taxon>
    </lineage>
</organism>
<reference evidence="2" key="2">
    <citation type="journal article" date="2021" name="Genome Biol. Evol.">
        <title>Developing a high-quality reference genome for a parasitic bivalve with doubly uniparental inheritance (Bivalvia: Unionida).</title>
        <authorList>
            <person name="Smith C.H."/>
        </authorList>
    </citation>
    <scope>NUCLEOTIDE SEQUENCE</scope>
    <source>
        <strain evidence="2">CHS0354</strain>
        <tissue evidence="2">Mantle</tissue>
    </source>
</reference>